<evidence type="ECO:0000313" key="1">
    <source>
        <dbReference type="EMBL" id="SDO85583.1"/>
    </source>
</evidence>
<dbReference type="AlphaFoldDB" id="A0A1H0MYT8"/>
<dbReference type="EMBL" id="FNJQ01000002">
    <property type="protein sequence ID" value="SDO85583.1"/>
    <property type="molecule type" value="Genomic_DNA"/>
</dbReference>
<protein>
    <submittedName>
        <fullName evidence="1">Uncharacterized protein</fullName>
    </submittedName>
</protein>
<organism evidence="1 2">
    <name type="scientific">Selenomonas ruminantium</name>
    <dbReference type="NCBI Taxonomy" id="971"/>
    <lineage>
        <taxon>Bacteria</taxon>
        <taxon>Bacillati</taxon>
        <taxon>Bacillota</taxon>
        <taxon>Negativicutes</taxon>
        <taxon>Selenomonadales</taxon>
        <taxon>Selenomonadaceae</taxon>
        <taxon>Selenomonas</taxon>
    </lineage>
</organism>
<sequence>MTELQQFRGCSRCRFKEVIDCGGGFVIVGCTHEPYKGKWVAEIDKCPRDDFHELCQKKWTPRRM</sequence>
<accession>A0A1H0MYT8</accession>
<reference evidence="1 2" key="1">
    <citation type="submission" date="2016-10" db="EMBL/GenBank/DDBJ databases">
        <authorList>
            <person name="de Groot N.N."/>
        </authorList>
    </citation>
    <scope>NUCLEOTIDE SEQUENCE [LARGE SCALE GENOMIC DNA]</scope>
    <source>
        <strain evidence="1 2">S137</strain>
    </source>
</reference>
<gene>
    <name evidence="1" type="ORF">SAMN05216366_102101</name>
</gene>
<evidence type="ECO:0000313" key="2">
    <source>
        <dbReference type="Proteomes" id="UP000182412"/>
    </source>
</evidence>
<name>A0A1H0MYT8_SELRU</name>
<proteinExistence type="predicted"/>
<dbReference type="Proteomes" id="UP000182412">
    <property type="component" value="Unassembled WGS sequence"/>
</dbReference>